<feature type="binding site" evidence="5">
    <location>
        <begin position="155"/>
        <end position="156"/>
    </location>
    <ligand>
        <name>FMN</name>
        <dbReference type="ChEBI" id="CHEBI:58210"/>
    </ligand>
</feature>
<evidence type="ECO:0000256" key="5">
    <source>
        <dbReference type="PIRSR" id="PIRSR000190-2"/>
    </source>
</evidence>
<dbReference type="EMBL" id="CP031742">
    <property type="protein sequence ID" value="AXQ55412.1"/>
    <property type="molecule type" value="Genomic_DNA"/>
</dbReference>
<dbReference type="PIRSF" id="PIRSF000190">
    <property type="entry name" value="Pyd_amn-ph_oxd"/>
    <property type="match status" value="1"/>
</dbReference>
<evidence type="ECO:0000256" key="3">
    <source>
        <dbReference type="ARBA" id="ARBA00022643"/>
    </source>
</evidence>
<evidence type="ECO:0000256" key="1">
    <source>
        <dbReference type="ARBA" id="ARBA00007301"/>
    </source>
</evidence>
<dbReference type="NCBIfam" id="NF004231">
    <property type="entry name" value="PRK05679.1"/>
    <property type="match status" value="1"/>
</dbReference>
<evidence type="ECO:0000259" key="6">
    <source>
        <dbReference type="Pfam" id="PF01243"/>
    </source>
</evidence>
<feature type="binding site" evidence="5">
    <location>
        <position position="98"/>
    </location>
    <ligand>
        <name>FMN</name>
        <dbReference type="ChEBI" id="CHEBI:58210"/>
    </ligand>
</feature>
<reference evidence="8 9" key="1">
    <citation type="submission" date="2018-08" db="EMBL/GenBank/DDBJ databases">
        <authorList>
            <person name="Ferrada E.E."/>
            <person name="Latorre B.A."/>
        </authorList>
    </citation>
    <scope>NUCLEOTIDE SEQUENCE [LARGE SCALE GENOMIC DNA]</scope>
    <source>
        <strain evidence="8 9">VK-A60T</strain>
    </source>
</reference>
<accession>A0A385DAJ5</accession>
<dbReference type="GO" id="GO:0008615">
    <property type="term" value="P:pyridoxine biosynthetic process"/>
    <property type="evidence" value="ECO:0007669"/>
    <property type="project" value="InterPro"/>
</dbReference>
<keyword evidence="4 8" id="KW-0560">Oxidoreductase</keyword>
<dbReference type="Pfam" id="PF01243">
    <property type="entry name" value="PNPOx_N"/>
    <property type="match status" value="1"/>
</dbReference>
<dbReference type="GO" id="GO:0004733">
    <property type="term" value="F:pyridoxamine phosphate oxidase activity"/>
    <property type="evidence" value="ECO:0007669"/>
    <property type="project" value="UniProtKB-EC"/>
</dbReference>
<comment type="cofactor">
    <cofactor evidence="5">
        <name>FMN</name>
        <dbReference type="ChEBI" id="CHEBI:58210"/>
    </cofactor>
    <text evidence="5">Binds 1 FMN per subunit.</text>
</comment>
<evidence type="ECO:0000313" key="8">
    <source>
        <dbReference type="EMBL" id="AXQ55412.1"/>
    </source>
</evidence>
<organism evidence="8 9">
    <name type="scientific">Streptomyces koyangensis</name>
    <dbReference type="NCBI Taxonomy" id="188770"/>
    <lineage>
        <taxon>Bacteria</taxon>
        <taxon>Bacillati</taxon>
        <taxon>Actinomycetota</taxon>
        <taxon>Actinomycetes</taxon>
        <taxon>Kitasatosporales</taxon>
        <taxon>Streptomycetaceae</taxon>
        <taxon>Streptomyces</taxon>
        <taxon>Streptomyces aurantiacus group</taxon>
    </lineage>
</organism>
<feature type="binding site" evidence="5">
    <location>
        <position position="200"/>
    </location>
    <ligand>
        <name>FMN</name>
        <dbReference type="ChEBI" id="CHEBI:58210"/>
    </ligand>
</feature>
<dbReference type="Gene3D" id="2.30.110.10">
    <property type="entry name" value="Electron Transport, Fmn-binding Protein, Chain A"/>
    <property type="match status" value="1"/>
</dbReference>
<dbReference type="InterPro" id="IPR019576">
    <property type="entry name" value="Pyridoxamine_oxidase_dimer_C"/>
</dbReference>
<evidence type="ECO:0000313" key="9">
    <source>
        <dbReference type="Proteomes" id="UP000259636"/>
    </source>
</evidence>
<dbReference type="EC" id="1.4.3.5" evidence="8"/>
<name>A0A385DAJ5_9ACTN</name>
<feature type="binding site" evidence="5">
    <location>
        <position position="120"/>
    </location>
    <ligand>
        <name>FMN</name>
        <dbReference type="ChEBI" id="CHEBI:58210"/>
    </ligand>
</feature>
<gene>
    <name evidence="8" type="ORF">D0C37_12940</name>
</gene>
<sequence>MGNHAPMTTPAETLEALLRQQHPAQNNPPAFDPAGTPAEPLPLFVAWFAEATEAGQPEPHTLSLATVDPDNSPDVRTVTLRGADERGWRVATRSDSRKGHHLAATPKAALGFYWPARARQIRIRGPVFPASPEESRADLHARSTGALAAALTGHQSAPLASLDELADASRAAWRTAEADPERDVPQWTVYVVAATEVEFWQNDPARRHRRLVYRRPSPSTPTWTKHLLWP</sequence>
<dbReference type="InterPro" id="IPR011576">
    <property type="entry name" value="Pyridox_Oxase_N"/>
</dbReference>
<feature type="domain" description="Pyridoxamine 5'-phosphate oxidase N-terminal" evidence="6">
    <location>
        <begin position="50"/>
        <end position="159"/>
    </location>
</feature>
<dbReference type="Proteomes" id="UP000259636">
    <property type="component" value="Chromosome"/>
</dbReference>
<evidence type="ECO:0000259" key="7">
    <source>
        <dbReference type="Pfam" id="PF10590"/>
    </source>
</evidence>
<protein>
    <submittedName>
        <fullName evidence="8">Pyridoxal 5'-phosphate synthase</fullName>
        <ecNumber evidence="8">1.4.3.5</ecNumber>
    </submittedName>
</protein>
<keyword evidence="3 5" id="KW-0288">FMN</keyword>
<evidence type="ECO:0000256" key="4">
    <source>
        <dbReference type="ARBA" id="ARBA00023002"/>
    </source>
</evidence>
<feature type="domain" description="Pyridoxine 5'-phosphate oxidase dimerisation C-terminal" evidence="7">
    <location>
        <begin position="187"/>
        <end position="230"/>
    </location>
</feature>
<comment type="similarity">
    <text evidence="1">Belongs to the pyridoxamine 5'-phosphate oxidase family.</text>
</comment>
<dbReference type="InterPro" id="IPR012349">
    <property type="entry name" value="Split_barrel_FMN-bd"/>
</dbReference>
<feature type="binding site" evidence="5">
    <location>
        <position position="210"/>
    </location>
    <ligand>
        <name>FMN</name>
        <dbReference type="ChEBI" id="CHEBI:58210"/>
    </ligand>
</feature>
<dbReference type="GO" id="GO:0010181">
    <property type="term" value="F:FMN binding"/>
    <property type="evidence" value="ECO:0007669"/>
    <property type="project" value="InterPro"/>
</dbReference>
<dbReference type="PANTHER" id="PTHR10851:SF0">
    <property type="entry name" value="PYRIDOXINE-5'-PHOSPHATE OXIDASE"/>
    <property type="match status" value="1"/>
</dbReference>
<feature type="binding site" evidence="5">
    <location>
        <position position="97"/>
    </location>
    <ligand>
        <name>FMN</name>
        <dbReference type="ChEBI" id="CHEBI:58210"/>
    </ligand>
</feature>
<proteinExistence type="inferred from homology"/>
<dbReference type="InterPro" id="IPR000659">
    <property type="entry name" value="Pyridox_Oxase"/>
</dbReference>
<dbReference type="AlphaFoldDB" id="A0A385DAJ5"/>
<dbReference type="SUPFAM" id="SSF50475">
    <property type="entry name" value="FMN-binding split barrel"/>
    <property type="match status" value="1"/>
</dbReference>
<dbReference type="Pfam" id="PF10590">
    <property type="entry name" value="PNP_phzG_C"/>
    <property type="match status" value="1"/>
</dbReference>
<evidence type="ECO:0000256" key="2">
    <source>
        <dbReference type="ARBA" id="ARBA00022630"/>
    </source>
</evidence>
<dbReference type="PANTHER" id="PTHR10851">
    <property type="entry name" value="PYRIDOXINE-5-PHOSPHATE OXIDASE"/>
    <property type="match status" value="1"/>
</dbReference>
<keyword evidence="2" id="KW-0285">Flavoprotein</keyword>
<dbReference type="KEGG" id="sky:D0C37_12940"/>